<comment type="caution">
    <text evidence="1">The sequence shown here is derived from an EMBL/GenBank/DDBJ whole genome shotgun (WGS) entry which is preliminary data.</text>
</comment>
<accession>L9ZAM8</accession>
<evidence type="ECO:0000313" key="2">
    <source>
        <dbReference type="Proteomes" id="UP000011592"/>
    </source>
</evidence>
<name>L9ZAM8_9EURY</name>
<reference evidence="1 2" key="1">
    <citation type="journal article" date="2014" name="PLoS Genet.">
        <title>Phylogenetically driven sequencing of extremely halophilic archaea reveals strategies for static and dynamic osmo-response.</title>
        <authorList>
            <person name="Becker E.A."/>
            <person name="Seitzer P.M."/>
            <person name="Tritt A."/>
            <person name="Larsen D."/>
            <person name="Krusor M."/>
            <person name="Yao A.I."/>
            <person name="Wu D."/>
            <person name="Madern D."/>
            <person name="Eisen J.A."/>
            <person name="Darling A.E."/>
            <person name="Facciotti M.T."/>
        </authorList>
    </citation>
    <scope>NUCLEOTIDE SEQUENCE [LARGE SCALE GENOMIC DNA]</scope>
    <source>
        <strain evidence="1 2">JCM 14663</strain>
    </source>
</reference>
<dbReference type="Proteomes" id="UP000011592">
    <property type="component" value="Unassembled WGS sequence"/>
</dbReference>
<dbReference type="EMBL" id="AOIJ01000031">
    <property type="protein sequence ID" value="ELY83459.1"/>
    <property type="molecule type" value="Genomic_DNA"/>
</dbReference>
<evidence type="ECO:0000313" key="1">
    <source>
        <dbReference type="EMBL" id="ELY83459.1"/>
    </source>
</evidence>
<gene>
    <name evidence="1" type="ORF">C486_02318</name>
</gene>
<proteinExistence type="predicted"/>
<dbReference type="AlphaFoldDB" id="L9ZAM8"/>
<protein>
    <submittedName>
        <fullName evidence="1">Uncharacterized protein</fullName>
    </submittedName>
</protein>
<organism evidence="1 2">
    <name type="scientific">Natrinema gari JCM 14663</name>
    <dbReference type="NCBI Taxonomy" id="1230459"/>
    <lineage>
        <taxon>Archaea</taxon>
        <taxon>Methanobacteriati</taxon>
        <taxon>Methanobacteriota</taxon>
        <taxon>Stenosarchaea group</taxon>
        <taxon>Halobacteria</taxon>
        <taxon>Halobacteriales</taxon>
        <taxon>Natrialbaceae</taxon>
        <taxon>Natrinema</taxon>
    </lineage>
</organism>
<keyword evidence="2" id="KW-1185">Reference proteome</keyword>
<sequence length="68" mass="7918">MTLEWNGCQWRETGCEPVEDIDLECADGVAISGDFFLFPQLLRESQNYSQKDIFTLIPEYQPVHRCAY</sequence>